<keyword evidence="2" id="KW-0812">Transmembrane</keyword>
<evidence type="ECO:0000313" key="7">
    <source>
        <dbReference type="Proteomes" id="UP000186698"/>
    </source>
</evidence>
<dbReference type="Bgee" id="495517">
    <property type="expression patterns" value="Expressed in spleen and 19 other cell types or tissues"/>
</dbReference>
<dbReference type="GeneID" id="495517"/>
<dbReference type="PANTHER" id="PTHR20859">
    <property type="entry name" value="INTERFERON/INTERLEUKIN RECEPTOR"/>
    <property type="match status" value="1"/>
</dbReference>
<dbReference type="Xenbase" id="XB-GENE-17346583">
    <property type="gene designation" value="ifnar2.S"/>
</dbReference>
<evidence type="ECO:0000313" key="9">
    <source>
        <dbReference type="Xenbase" id="XB-GENE-17346583"/>
    </source>
</evidence>
<feature type="compositionally biased region" description="Polar residues" evidence="1">
    <location>
        <begin position="341"/>
        <end position="360"/>
    </location>
</feature>
<evidence type="ECO:0000256" key="1">
    <source>
        <dbReference type="SAM" id="MobiDB-lite"/>
    </source>
</evidence>
<dbReference type="PANTHER" id="PTHR20859:SF84">
    <property type="entry name" value="INTERFERON ALPHA_BETA RECEPTOR 2"/>
    <property type="match status" value="1"/>
</dbReference>
<dbReference type="CDD" id="cd00063">
    <property type="entry name" value="FN3"/>
    <property type="match status" value="1"/>
</dbReference>
<name>Q5U488_XENLA</name>
<feature type="domain" description="Interferon/interleukin receptor" evidence="5">
    <location>
        <begin position="117"/>
        <end position="224"/>
    </location>
</feature>
<dbReference type="Pfam" id="PF09294">
    <property type="entry name" value="Interfer-bind"/>
    <property type="match status" value="1"/>
</dbReference>
<organism evidence="6">
    <name type="scientific">Xenopus laevis</name>
    <name type="common">African clawed frog</name>
    <dbReference type="NCBI Taxonomy" id="8355"/>
    <lineage>
        <taxon>Eukaryota</taxon>
        <taxon>Metazoa</taxon>
        <taxon>Chordata</taxon>
        <taxon>Craniata</taxon>
        <taxon>Vertebrata</taxon>
        <taxon>Euteleostomi</taxon>
        <taxon>Amphibia</taxon>
        <taxon>Batrachia</taxon>
        <taxon>Anura</taxon>
        <taxon>Pipoidea</taxon>
        <taxon>Pipidae</taxon>
        <taxon>Xenopodinae</taxon>
        <taxon>Xenopus</taxon>
        <taxon>Xenopus</taxon>
    </lineage>
</organism>
<feature type="chain" id="PRO_5033207020" evidence="3 8">
    <location>
        <begin position="20"/>
        <end position="502"/>
    </location>
</feature>
<dbReference type="InterPro" id="IPR015373">
    <property type="entry name" value="Interferon/interleukin_rcp_dom"/>
</dbReference>
<reference evidence="8" key="1">
    <citation type="journal article" date="2002" name="Dev. Dyn.">
        <title>Genetic and genomic tools for Xenopus research: The NIH Xenopus initiative.</title>
        <authorList>
            <person name="Klein S.L."/>
            <person name="Strausberg R.L."/>
            <person name="Wagner L."/>
            <person name="Pontius J."/>
            <person name="Clifton S.W."/>
            <person name="Richardson P."/>
        </authorList>
    </citation>
    <scope>NUCLEOTIDE SEQUENCE</scope>
</reference>
<dbReference type="Proteomes" id="UP000186698">
    <property type="component" value="Chromosome 2S"/>
</dbReference>
<proteinExistence type="evidence at transcript level"/>
<evidence type="ECO:0000256" key="2">
    <source>
        <dbReference type="SAM" id="Phobius"/>
    </source>
</evidence>
<dbReference type="KEGG" id="xla:495517"/>
<dbReference type="EMBL" id="BC085219">
    <property type="protein sequence ID" value="AAH85219.1"/>
    <property type="molecule type" value="mRNA"/>
</dbReference>
<protein>
    <submittedName>
        <fullName evidence="6">LOC495517 protein</fullName>
    </submittedName>
    <submittedName>
        <fullName evidence="8">Uncharacterized protein LOC495517 precursor</fullName>
    </submittedName>
</protein>
<keyword evidence="3 8" id="KW-0732">Signal</keyword>
<evidence type="ECO:0000313" key="6">
    <source>
        <dbReference type="EMBL" id="AAH85219.1"/>
    </source>
</evidence>
<sequence>MAGLCLLLLICHLSSSVLAVLLSPKNVQIQSANFQHIVTWEDNNYNSLVYYRVQYTNLRHRHWSDVSTCSNITEQRCELTDYFTDLYGVYKARVVSFTHNETSSATTSTRFRPIADTDLGPPFINISAQGCNVTIDIHAPISYYKGTPSMVHDNVYPLMNYGIERRLDNKKLTDIENVTYKEVLTFMESKLPPNANYCVSVNVSASTNTRGKNIPSPFKCVVTTAAQTHDFQPPYITIAVIVSILMLIGIVCLLIGLDRAGYICMGWNFFPKVLKSFPTSVSMDGNKEYVCPAQFVSVETLCNTEMEECNDSEEEMCGQGYAVRTKVLDTAQNDSGGGESSAIQPLGFSSSIESSGQDCSFSAEEGIPKEPVLEVTESGASASELPQAVTSSPGPMLFNSDGVFNVNLNSVSVGNPEDLWTVFKNEASPIEKQEDITAVDVPDVPQDPHDLRLVINLLNLGGYRGPVSEECNSEEASDDGDADSEAEPEEMKRPFASDYTSR</sequence>
<dbReference type="OrthoDB" id="8947665at2759"/>
<dbReference type="InterPro" id="IPR050650">
    <property type="entry name" value="Type-II_Cytokine-TF_Rcpt"/>
</dbReference>
<dbReference type="GO" id="GO:0004896">
    <property type="term" value="F:cytokine receptor activity"/>
    <property type="evidence" value="ECO:0000318"/>
    <property type="project" value="GO_Central"/>
</dbReference>
<dbReference type="Pfam" id="PF01108">
    <property type="entry name" value="Tissue_fac"/>
    <property type="match status" value="1"/>
</dbReference>
<feature type="signal peptide" evidence="3">
    <location>
        <begin position="1"/>
        <end position="19"/>
    </location>
</feature>
<dbReference type="InterPro" id="IPR036116">
    <property type="entry name" value="FN3_sf"/>
</dbReference>
<dbReference type="AlphaFoldDB" id="Q5U488"/>
<reference evidence="6" key="2">
    <citation type="submission" date="2004-10" db="EMBL/GenBank/DDBJ databases">
        <authorList>
            <consortium name="NIH - Xenopus Gene Collection (XGC) project"/>
        </authorList>
    </citation>
    <scope>NUCLEOTIDE SEQUENCE [LARGE SCALE MRNA]</scope>
    <source>
        <tissue evidence="6">Lung</tissue>
    </source>
</reference>
<feature type="transmembrane region" description="Helical" evidence="2">
    <location>
        <begin position="235"/>
        <end position="257"/>
    </location>
</feature>
<evidence type="ECO:0000259" key="5">
    <source>
        <dbReference type="Pfam" id="PF09294"/>
    </source>
</evidence>
<dbReference type="Gene3D" id="2.60.40.10">
    <property type="entry name" value="Immunoglobulins"/>
    <property type="match status" value="2"/>
</dbReference>
<feature type="region of interest" description="Disordered" evidence="1">
    <location>
        <begin position="465"/>
        <end position="502"/>
    </location>
</feature>
<dbReference type="DNASU" id="495517"/>
<dbReference type="AGR" id="Xenbase:XB-GENE-17346583"/>
<feature type="region of interest" description="Disordered" evidence="1">
    <location>
        <begin position="332"/>
        <end position="363"/>
    </location>
</feature>
<dbReference type="SUPFAM" id="SSF49265">
    <property type="entry name" value="Fibronectin type III"/>
    <property type="match status" value="2"/>
</dbReference>
<evidence type="ECO:0000313" key="8">
    <source>
        <dbReference type="RefSeq" id="NP_001088620.1"/>
    </source>
</evidence>
<gene>
    <name evidence="9" type="primary">ifnar2.S</name>
    <name evidence="9" type="synonym">ifnar2.1.S</name>
    <name evidence="6 8" type="synonym">LOC495517</name>
</gene>
<dbReference type="CTD" id="495517"/>
<keyword evidence="2" id="KW-0472">Membrane</keyword>
<dbReference type="GO" id="GO:0005886">
    <property type="term" value="C:plasma membrane"/>
    <property type="evidence" value="ECO:0000318"/>
    <property type="project" value="GO_Central"/>
</dbReference>
<keyword evidence="7" id="KW-1185">Reference proteome</keyword>
<dbReference type="RefSeq" id="NP_001088620.1">
    <property type="nucleotide sequence ID" value="NM_001095151.1"/>
</dbReference>
<feature type="compositionally biased region" description="Acidic residues" evidence="1">
    <location>
        <begin position="471"/>
        <end position="488"/>
    </location>
</feature>
<evidence type="ECO:0000256" key="3">
    <source>
        <dbReference type="SAM" id="SignalP"/>
    </source>
</evidence>
<reference evidence="7" key="3">
    <citation type="submission" date="2024-06" db="UniProtKB">
        <authorList>
            <consortium name="RefSeq"/>
        </authorList>
    </citation>
    <scope>NUCLEOTIDE SEQUENCE [LARGE SCALE GENOMIC DNA]</scope>
    <source>
        <strain evidence="7">J_2021</strain>
    </source>
</reference>
<keyword evidence="2" id="KW-1133">Transmembrane helix</keyword>
<feature type="compositionally biased region" description="Basic and acidic residues" evidence="1">
    <location>
        <begin position="489"/>
        <end position="502"/>
    </location>
</feature>
<reference evidence="8" key="4">
    <citation type="submission" date="2025-04" db="UniProtKB">
        <authorList>
            <consortium name="RefSeq"/>
        </authorList>
    </citation>
    <scope>IDENTIFICATION</scope>
</reference>
<dbReference type="InterPro" id="IPR013783">
    <property type="entry name" value="Ig-like_fold"/>
</dbReference>
<feature type="domain" description="Fibronectin type-III" evidence="4">
    <location>
        <begin position="4"/>
        <end position="104"/>
    </location>
</feature>
<accession>Q5U488</accession>
<dbReference type="InterPro" id="IPR003961">
    <property type="entry name" value="FN3_dom"/>
</dbReference>
<dbReference type="GO" id="GO:0019221">
    <property type="term" value="P:cytokine-mediated signaling pathway"/>
    <property type="evidence" value="ECO:0000318"/>
    <property type="project" value="GO_Central"/>
</dbReference>
<evidence type="ECO:0000259" key="4">
    <source>
        <dbReference type="Pfam" id="PF01108"/>
    </source>
</evidence>